<keyword evidence="4" id="KW-1185">Reference proteome</keyword>
<dbReference type="Pfam" id="PF23055">
    <property type="entry name" value="DUF7041"/>
    <property type="match status" value="1"/>
</dbReference>
<reference evidence="3" key="1">
    <citation type="submission" date="2023-11" db="EMBL/GenBank/DDBJ databases">
        <title>Genome assemblies of two species of porcelain crab, Petrolisthes cinctipes and Petrolisthes manimaculis (Anomura: Porcellanidae).</title>
        <authorList>
            <person name="Angst P."/>
        </authorList>
    </citation>
    <scope>NUCLEOTIDE SEQUENCE</scope>
    <source>
        <strain evidence="3">PB745_02</strain>
        <tissue evidence="3">Gill</tissue>
    </source>
</reference>
<dbReference type="EMBL" id="JAWZYT010001734">
    <property type="protein sequence ID" value="KAK4309570.1"/>
    <property type="molecule type" value="Genomic_DNA"/>
</dbReference>
<evidence type="ECO:0000313" key="4">
    <source>
        <dbReference type="Proteomes" id="UP001292094"/>
    </source>
</evidence>
<gene>
    <name evidence="3" type="ORF">Pmani_018794</name>
</gene>
<protein>
    <recommendedName>
        <fullName evidence="2">DUF7041 domain-containing protein</fullName>
    </recommendedName>
</protein>
<name>A0AAE1PJ09_9EUCA</name>
<evidence type="ECO:0000259" key="2">
    <source>
        <dbReference type="Pfam" id="PF23055"/>
    </source>
</evidence>
<evidence type="ECO:0000256" key="1">
    <source>
        <dbReference type="SAM" id="MobiDB-lite"/>
    </source>
</evidence>
<feature type="compositionally biased region" description="Low complexity" evidence="1">
    <location>
        <begin position="243"/>
        <end position="256"/>
    </location>
</feature>
<sequence>MGEDGEQAEVHHVSIKPPPFMESSVEGWFTIMEAQFHLQRITSEITKFFHVLSALPPNVVGQLSSDTLNSRTFKTLKPEVIQLFERTKPELFEQLISTATMTGRPSAYLNELLSIASKVGVSDDLVRHKFTQAFPPTIGTVLAAQKELPLIQLGKLGDELLPLVRSQQQCLAVDASQSSSPATTSRNQRQDSHQGQLSFGVKPFHDGQRPVVCRAHIYFGPKARTCKPWCRWPHKQASLHIQPSSRPTSPSRAATPETSAFSSDSLN</sequence>
<evidence type="ECO:0000313" key="3">
    <source>
        <dbReference type="EMBL" id="KAK4309570.1"/>
    </source>
</evidence>
<accession>A0AAE1PJ09</accession>
<feature type="compositionally biased region" description="Polar residues" evidence="1">
    <location>
        <begin position="174"/>
        <end position="197"/>
    </location>
</feature>
<feature type="region of interest" description="Disordered" evidence="1">
    <location>
        <begin position="174"/>
        <end position="202"/>
    </location>
</feature>
<dbReference type="Proteomes" id="UP001292094">
    <property type="component" value="Unassembled WGS sequence"/>
</dbReference>
<dbReference type="AlphaFoldDB" id="A0AAE1PJ09"/>
<organism evidence="3 4">
    <name type="scientific">Petrolisthes manimaculis</name>
    <dbReference type="NCBI Taxonomy" id="1843537"/>
    <lineage>
        <taxon>Eukaryota</taxon>
        <taxon>Metazoa</taxon>
        <taxon>Ecdysozoa</taxon>
        <taxon>Arthropoda</taxon>
        <taxon>Crustacea</taxon>
        <taxon>Multicrustacea</taxon>
        <taxon>Malacostraca</taxon>
        <taxon>Eumalacostraca</taxon>
        <taxon>Eucarida</taxon>
        <taxon>Decapoda</taxon>
        <taxon>Pleocyemata</taxon>
        <taxon>Anomura</taxon>
        <taxon>Galatheoidea</taxon>
        <taxon>Porcellanidae</taxon>
        <taxon>Petrolisthes</taxon>
    </lineage>
</organism>
<comment type="caution">
    <text evidence="3">The sequence shown here is derived from an EMBL/GenBank/DDBJ whole genome shotgun (WGS) entry which is preliminary data.</text>
</comment>
<proteinExistence type="predicted"/>
<feature type="region of interest" description="Disordered" evidence="1">
    <location>
        <begin position="238"/>
        <end position="267"/>
    </location>
</feature>
<feature type="domain" description="DUF7041" evidence="2">
    <location>
        <begin position="18"/>
        <end position="96"/>
    </location>
</feature>
<dbReference type="PANTHER" id="PTHR33327:SF3">
    <property type="entry name" value="RNA-DIRECTED DNA POLYMERASE"/>
    <property type="match status" value="1"/>
</dbReference>
<feature type="compositionally biased region" description="Polar residues" evidence="1">
    <location>
        <begin position="257"/>
        <end position="267"/>
    </location>
</feature>
<dbReference type="InterPro" id="IPR055469">
    <property type="entry name" value="DUF7041"/>
</dbReference>
<dbReference type="PANTHER" id="PTHR33327">
    <property type="entry name" value="ENDONUCLEASE"/>
    <property type="match status" value="1"/>
</dbReference>